<name>A0A1W0XEL2_HYPEX</name>
<accession>A0A1W0XEL2</accession>
<feature type="transmembrane region" description="Helical" evidence="9">
    <location>
        <begin position="348"/>
        <end position="373"/>
    </location>
</feature>
<gene>
    <name evidence="11" type="ORF">BV898_00058</name>
</gene>
<protein>
    <recommendedName>
        <fullName evidence="10">G-protein coupled receptors family 1 profile domain-containing protein</fullName>
    </recommendedName>
</protein>
<keyword evidence="2" id="KW-1003">Cell membrane</keyword>
<keyword evidence="6 9" id="KW-0472">Membrane</keyword>
<evidence type="ECO:0000256" key="8">
    <source>
        <dbReference type="ARBA" id="ARBA00023224"/>
    </source>
</evidence>
<dbReference type="SUPFAM" id="SSF81321">
    <property type="entry name" value="Family A G protein-coupled receptor-like"/>
    <property type="match status" value="1"/>
</dbReference>
<keyword evidence="12" id="KW-1185">Reference proteome</keyword>
<dbReference type="PANTHER" id="PTHR24228:SF59">
    <property type="entry name" value="NEUROPEPTIDE RECEPTOR 15"/>
    <property type="match status" value="1"/>
</dbReference>
<dbReference type="CDD" id="cd00637">
    <property type="entry name" value="7tm_classA_rhodopsin-like"/>
    <property type="match status" value="1"/>
</dbReference>
<comment type="caution">
    <text evidence="11">The sequence shown here is derived from an EMBL/GenBank/DDBJ whole genome shotgun (WGS) entry which is preliminary data.</text>
</comment>
<dbReference type="InterPro" id="IPR017452">
    <property type="entry name" value="GPCR_Rhodpsn_7TM"/>
</dbReference>
<evidence type="ECO:0000313" key="11">
    <source>
        <dbReference type="EMBL" id="OQV25916.1"/>
    </source>
</evidence>
<reference evidence="12" key="1">
    <citation type="submission" date="2017-01" db="EMBL/GenBank/DDBJ databases">
        <title>Comparative genomics of anhydrobiosis in the tardigrade Hypsibius dujardini.</title>
        <authorList>
            <person name="Yoshida Y."/>
            <person name="Koutsovoulos G."/>
            <person name="Laetsch D."/>
            <person name="Stevens L."/>
            <person name="Kumar S."/>
            <person name="Horikawa D."/>
            <person name="Ishino K."/>
            <person name="Komine S."/>
            <person name="Tomita M."/>
            <person name="Blaxter M."/>
            <person name="Arakawa K."/>
        </authorList>
    </citation>
    <scope>NUCLEOTIDE SEQUENCE [LARGE SCALE GENOMIC DNA]</scope>
    <source>
        <strain evidence="12">Z151</strain>
    </source>
</reference>
<evidence type="ECO:0000256" key="3">
    <source>
        <dbReference type="ARBA" id="ARBA00022692"/>
    </source>
</evidence>
<feature type="transmembrane region" description="Helical" evidence="9">
    <location>
        <begin position="191"/>
        <end position="212"/>
    </location>
</feature>
<dbReference type="AlphaFoldDB" id="A0A1W0XEL2"/>
<keyword evidence="3 9" id="KW-0812">Transmembrane</keyword>
<dbReference type="PROSITE" id="PS50262">
    <property type="entry name" value="G_PROTEIN_RECEP_F1_2"/>
    <property type="match status" value="1"/>
</dbReference>
<dbReference type="GO" id="GO:0004930">
    <property type="term" value="F:G protein-coupled receptor activity"/>
    <property type="evidence" value="ECO:0007669"/>
    <property type="project" value="UniProtKB-KW"/>
</dbReference>
<feature type="transmembrane region" description="Helical" evidence="9">
    <location>
        <begin position="52"/>
        <end position="76"/>
    </location>
</feature>
<comment type="subcellular location">
    <subcellularLocation>
        <location evidence="1">Cell membrane</location>
        <topology evidence="1">Multi-pass membrane protein</topology>
    </subcellularLocation>
</comment>
<dbReference type="EMBL" id="MTYJ01000001">
    <property type="protein sequence ID" value="OQV25916.1"/>
    <property type="molecule type" value="Genomic_DNA"/>
</dbReference>
<dbReference type="OrthoDB" id="10068333at2759"/>
<feature type="transmembrane region" description="Helical" evidence="9">
    <location>
        <begin position="146"/>
        <end position="171"/>
    </location>
</feature>
<keyword evidence="8" id="KW-0807">Transducer</keyword>
<evidence type="ECO:0000256" key="6">
    <source>
        <dbReference type="ARBA" id="ARBA00023136"/>
    </source>
</evidence>
<dbReference type="GO" id="GO:0005886">
    <property type="term" value="C:plasma membrane"/>
    <property type="evidence" value="ECO:0007669"/>
    <property type="project" value="UniProtKB-SubCell"/>
</dbReference>
<evidence type="ECO:0000256" key="5">
    <source>
        <dbReference type="ARBA" id="ARBA00023040"/>
    </source>
</evidence>
<sequence length="390" mass="44092">MVEFAKFQYPMEIKEHHVVGIAIVAVLVVIAVLLNLLLFIGRILTVRKADTLTGFDCIVLNLIFTNLFLAALVYPYDVVVYVMFDQVWIFSTSFCYASTVFTSVFPFIACWSVVAMTLHQFFAYAASINRMKFPASRRKVHTSITLCGPMTLLWLFTLCVYCPVAHILWTVDVGPYTCRLEGENGLLHDSMWYFWIPFSCIGFALAATGILFSKTKVPFPIDGSSFSTSEEPAVRWSDITTQQEVNQPSPLRPNPDVYSSLNPLYMDYPSDAAGVAAESYYGKEKTTPTSLHASLKMEPPNNQELRREHVWIIFLLTCTLIVFVAPYAVVVLLFHIRDPYPAIEKELAIGVIAWEVTFTWMTCKTILEAPLLLIVSPKYRRAFCAAICCR</sequence>
<feature type="domain" description="G-protein coupled receptors family 1 profile" evidence="10">
    <location>
        <begin position="34"/>
        <end position="333"/>
    </location>
</feature>
<evidence type="ECO:0000256" key="7">
    <source>
        <dbReference type="ARBA" id="ARBA00023170"/>
    </source>
</evidence>
<keyword evidence="5" id="KW-0297">G-protein coupled receptor</keyword>
<feature type="transmembrane region" description="Helical" evidence="9">
    <location>
        <begin position="310"/>
        <end position="336"/>
    </location>
</feature>
<evidence type="ECO:0000313" key="12">
    <source>
        <dbReference type="Proteomes" id="UP000192578"/>
    </source>
</evidence>
<dbReference type="PANTHER" id="PTHR24228">
    <property type="entry name" value="B2 BRADYKININ RECEPTOR/ANGIOTENSIN II RECEPTOR"/>
    <property type="match status" value="1"/>
</dbReference>
<evidence type="ECO:0000256" key="1">
    <source>
        <dbReference type="ARBA" id="ARBA00004651"/>
    </source>
</evidence>
<evidence type="ECO:0000256" key="9">
    <source>
        <dbReference type="SAM" id="Phobius"/>
    </source>
</evidence>
<dbReference type="Gene3D" id="1.20.1070.10">
    <property type="entry name" value="Rhodopsin 7-helix transmembrane proteins"/>
    <property type="match status" value="1"/>
</dbReference>
<evidence type="ECO:0000259" key="10">
    <source>
        <dbReference type="PROSITE" id="PS50262"/>
    </source>
</evidence>
<feature type="transmembrane region" description="Helical" evidence="9">
    <location>
        <begin position="20"/>
        <end position="40"/>
    </location>
</feature>
<evidence type="ECO:0000256" key="2">
    <source>
        <dbReference type="ARBA" id="ARBA00022475"/>
    </source>
</evidence>
<feature type="transmembrane region" description="Helical" evidence="9">
    <location>
        <begin position="96"/>
        <end position="125"/>
    </location>
</feature>
<keyword evidence="4 9" id="KW-1133">Transmembrane helix</keyword>
<evidence type="ECO:0000256" key="4">
    <source>
        <dbReference type="ARBA" id="ARBA00022989"/>
    </source>
</evidence>
<organism evidence="11 12">
    <name type="scientific">Hypsibius exemplaris</name>
    <name type="common">Freshwater tardigrade</name>
    <dbReference type="NCBI Taxonomy" id="2072580"/>
    <lineage>
        <taxon>Eukaryota</taxon>
        <taxon>Metazoa</taxon>
        <taxon>Ecdysozoa</taxon>
        <taxon>Tardigrada</taxon>
        <taxon>Eutardigrada</taxon>
        <taxon>Parachela</taxon>
        <taxon>Hypsibioidea</taxon>
        <taxon>Hypsibiidae</taxon>
        <taxon>Hypsibius</taxon>
    </lineage>
</organism>
<proteinExistence type="predicted"/>
<keyword evidence="7" id="KW-0675">Receptor</keyword>
<dbReference type="Proteomes" id="UP000192578">
    <property type="component" value="Unassembled WGS sequence"/>
</dbReference>